<name>A0A5N6LMK1_9ASTR</name>
<evidence type="ECO:0000256" key="4">
    <source>
        <dbReference type="ARBA" id="ARBA00022771"/>
    </source>
</evidence>
<accession>A0A5N6LMK1</accession>
<dbReference type="AlphaFoldDB" id="A0A5N6LMK1"/>
<keyword evidence="12" id="KW-1185">Reference proteome</keyword>
<dbReference type="GO" id="GO:0008270">
    <property type="term" value="F:zinc ion binding"/>
    <property type="evidence" value="ECO:0007669"/>
    <property type="project" value="UniProtKB-KW"/>
</dbReference>
<feature type="domain" description="RING-type" evidence="10">
    <location>
        <begin position="157"/>
        <end position="199"/>
    </location>
</feature>
<evidence type="ECO:0000256" key="9">
    <source>
        <dbReference type="PROSITE-ProRule" id="PRU00175"/>
    </source>
</evidence>
<evidence type="ECO:0000256" key="1">
    <source>
        <dbReference type="ARBA" id="ARBA00004370"/>
    </source>
</evidence>
<dbReference type="PROSITE" id="PS50089">
    <property type="entry name" value="ZF_RING_2"/>
    <property type="match status" value="1"/>
</dbReference>
<evidence type="ECO:0000313" key="12">
    <source>
        <dbReference type="Proteomes" id="UP000326396"/>
    </source>
</evidence>
<dbReference type="InterPro" id="IPR013083">
    <property type="entry name" value="Znf_RING/FYVE/PHD"/>
</dbReference>
<evidence type="ECO:0000259" key="10">
    <source>
        <dbReference type="PROSITE" id="PS50089"/>
    </source>
</evidence>
<organism evidence="11 12">
    <name type="scientific">Mikania micrantha</name>
    <name type="common">bitter vine</name>
    <dbReference type="NCBI Taxonomy" id="192012"/>
    <lineage>
        <taxon>Eukaryota</taxon>
        <taxon>Viridiplantae</taxon>
        <taxon>Streptophyta</taxon>
        <taxon>Embryophyta</taxon>
        <taxon>Tracheophyta</taxon>
        <taxon>Spermatophyta</taxon>
        <taxon>Magnoliopsida</taxon>
        <taxon>eudicotyledons</taxon>
        <taxon>Gunneridae</taxon>
        <taxon>Pentapetalae</taxon>
        <taxon>asterids</taxon>
        <taxon>campanulids</taxon>
        <taxon>Asterales</taxon>
        <taxon>Asteraceae</taxon>
        <taxon>Asteroideae</taxon>
        <taxon>Heliantheae alliance</taxon>
        <taxon>Eupatorieae</taxon>
        <taxon>Mikania</taxon>
    </lineage>
</organism>
<dbReference type="OrthoDB" id="8062037at2759"/>
<evidence type="ECO:0000256" key="6">
    <source>
        <dbReference type="ARBA" id="ARBA00022989"/>
    </source>
</evidence>
<dbReference type="Gene3D" id="3.30.40.10">
    <property type="entry name" value="Zinc/RING finger domain, C3HC4 (zinc finger)"/>
    <property type="match status" value="1"/>
</dbReference>
<dbReference type="Pfam" id="PF13639">
    <property type="entry name" value="zf-RING_2"/>
    <property type="match status" value="1"/>
</dbReference>
<dbReference type="SUPFAM" id="SSF57850">
    <property type="entry name" value="RING/U-box"/>
    <property type="match status" value="1"/>
</dbReference>
<comment type="subcellular location">
    <subcellularLocation>
        <location evidence="1">Membrane</location>
    </subcellularLocation>
</comment>
<reference evidence="11 12" key="1">
    <citation type="submission" date="2019-05" db="EMBL/GenBank/DDBJ databases">
        <title>Mikania micrantha, genome provides insights into the molecular mechanism of rapid growth.</title>
        <authorList>
            <person name="Liu B."/>
        </authorList>
    </citation>
    <scope>NUCLEOTIDE SEQUENCE [LARGE SCALE GENOMIC DNA]</scope>
    <source>
        <strain evidence="11">NLD-2019</strain>
        <tissue evidence="11">Leaf</tissue>
    </source>
</reference>
<sequence length="205" mass="24031">MSSYGVIVPDSRLLINMNARLDDHTIHVDRLLVVTGPVTAQSAITIQEYQEHIHSTMLDDWHDYKTICMEFTTDQMSVATVRLLDGSQMFGDEHDLEIAMNVMRFVMEYVSGCENRQPGERVQDPSVEVHENDKKKEEEDVCVTNKQMYSVKEEEMCVICLEEFEAGETCYALHECRHWYHRVCIDEWLQRENVCPICRERVFLF</sequence>
<keyword evidence="2" id="KW-0812">Transmembrane</keyword>
<protein>
    <recommendedName>
        <fullName evidence="10">RING-type domain-containing protein</fullName>
    </recommendedName>
</protein>
<evidence type="ECO:0000256" key="3">
    <source>
        <dbReference type="ARBA" id="ARBA00022723"/>
    </source>
</evidence>
<comment type="caution">
    <text evidence="11">The sequence shown here is derived from an EMBL/GenBank/DDBJ whole genome shotgun (WGS) entry which is preliminary data.</text>
</comment>
<dbReference type="Proteomes" id="UP000326396">
    <property type="component" value="Linkage Group LG9"/>
</dbReference>
<evidence type="ECO:0000256" key="2">
    <source>
        <dbReference type="ARBA" id="ARBA00022692"/>
    </source>
</evidence>
<gene>
    <name evidence="11" type="ORF">E3N88_40437</name>
</gene>
<dbReference type="GO" id="GO:0016020">
    <property type="term" value="C:membrane"/>
    <property type="evidence" value="ECO:0007669"/>
    <property type="project" value="UniProtKB-SubCell"/>
</dbReference>
<dbReference type="SMART" id="SM00184">
    <property type="entry name" value="RING"/>
    <property type="match status" value="1"/>
</dbReference>
<proteinExistence type="inferred from homology"/>
<keyword evidence="6" id="KW-1133">Transmembrane helix</keyword>
<dbReference type="InterPro" id="IPR001841">
    <property type="entry name" value="Znf_RING"/>
</dbReference>
<dbReference type="PANTHER" id="PTHR46539:SF1">
    <property type="entry name" value="E3 UBIQUITIN-PROTEIN LIGASE ATL42"/>
    <property type="match status" value="1"/>
</dbReference>
<keyword evidence="7" id="KW-0472">Membrane</keyword>
<keyword evidence="3" id="KW-0479">Metal-binding</keyword>
<keyword evidence="4 9" id="KW-0863">Zinc-finger</keyword>
<evidence type="ECO:0000313" key="11">
    <source>
        <dbReference type="EMBL" id="KAD2393460.1"/>
    </source>
</evidence>
<dbReference type="PANTHER" id="PTHR46539">
    <property type="entry name" value="E3 UBIQUITIN-PROTEIN LIGASE ATL42"/>
    <property type="match status" value="1"/>
</dbReference>
<evidence type="ECO:0000256" key="7">
    <source>
        <dbReference type="ARBA" id="ARBA00023136"/>
    </source>
</evidence>
<evidence type="ECO:0000256" key="5">
    <source>
        <dbReference type="ARBA" id="ARBA00022833"/>
    </source>
</evidence>
<evidence type="ECO:0000256" key="8">
    <source>
        <dbReference type="ARBA" id="ARBA00024209"/>
    </source>
</evidence>
<dbReference type="EMBL" id="SZYD01000019">
    <property type="protein sequence ID" value="KAD2393460.1"/>
    <property type="molecule type" value="Genomic_DNA"/>
</dbReference>
<comment type="similarity">
    <text evidence="8">Belongs to the RING-type zinc finger family. ATL subfamily.</text>
</comment>
<keyword evidence="5" id="KW-0862">Zinc</keyword>